<dbReference type="SUPFAM" id="SSF56784">
    <property type="entry name" value="HAD-like"/>
    <property type="match status" value="1"/>
</dbReference>
<dbReference type="InterPro" id="IPR036412">
    <property type="entry name" value="HAD-like_sf"/>
</dbReference>
<organism evidence="4 5">
    <name type="scientific">Cecembia lonarensis (strain CCUG 58316 / KCTC 22772 / LW9)</name>
    <dbReference type="NCBI Taxonomy" id="1225176"/>
    <lineage>
        <taxon>Bacteria</taxon>
        <taxon>Pseudomonadati</taxon>
        <taxon>Bacteroidota</taxon>
        <taxon>Cytophagia</taxon>
        <taxon>Cytophagales</taxon>
        <taxon>Cyclobacteriaceae</taxon>
        <taxon>Cecembia</taxon>
    </lineage>
</organism>
<sequence>MNRKTFIRITGLSTAGLLLSSLSYAHNSSTIKIKAVAFDAFPIFDPRPIFKTVTELYPEKGKQLIEIWLTKQFGYQWLRQSGHQYKNFEEVTKDALEFAFAQCKIEADKQTTDLIMAKYNSLTIWDDVVLSLEQLKQQGLKICFLSNMTESMLRKGVQNSGIENYFDYIISTDKKQTYKPSPTAYEMGIEELKLKKEEILFVPFAGWDMAGAKWFGYPTFWVNRLNAIADKLDAEPDGVGNNLVDLVAFVREYNK</sequence>
<reference evidence="4 5" key="1">
    <citation type="journal article" date="2012" name="J. Bacteriol.">
        <title>Draft Genome Sequence of Cecembia lonarensis Strain LW9T, Isolated from Lonar Lake, a Haloalkaline Lake in India.</title>
        <authorList>
            <person name="Shivaji S."/>
            <person name="Ara S."/>
            <person name="Singh A."/>
            <person name="Pinnaka A.K."/>
        </authorList>
    </citation>
    <scope>NUCLEOTIDE SEQUENCE [LARGE SCALE GENOMIC DNA]</scope>
    <source>
        <strain evidence="4 5">LW9</strain>
    </source>
</reference>
<dbReference type="PANTHER" id="PTHR43316">
    <property type="entry name" value="HYDROLASE, HALOACID DELAHOGENASE-RELATED"/>
    <property type="match status" value="1"/>
</dbReference>
<dbReference type="AlphaFoldDB" id="K1LD74"/>
<dbReference type="Pfam" id="PF00702">
    <property type="entry name" value="Hydrolase"/>
    <property type="match status" value="1"/>
</dbReference>
<feature type="chain" id="PRO_5003847466" evidence="3">
    <location>
        <begin position="26"/>
        <end position="255"/>
    </location>
</feature>
<keyword evidence="3" id="KW-0732">Signal</keyword>
<dbReference type="NCBIfam" id="TIGR01493">
    <property type="entry name" value="HAD-SF-IA-v2"/>
    <property type="match status" value="1"/>
</dbReference>
<dbReference type="Proteomes" id="UP000004478">
    <property type="component" value="Unassembled WGS sequence"/>
</dbReference>
<keyword evidence="5" id="KW-1185">Reference proteome</keyword>
<dbReference type="PANTHER" id="PTHR43316:SF3">
    <property type="entry name" value="HALOACID DEHALOGENASE, TYPE II (AFU_ORTHOLOGUE AFUA_2G07750)-RELATED"/>
    <property type="match status" value="1"/>
</dbReference>
<evidence type="ECO:0000313" key="5">
    <source>
        <dbReference type="Proteomes" id="UP000004478"/>
    </source>
</evidence>
<keyword evidence="2 4" id="KW-0378">Hydrolase</keyword>
<dbReference type="OrthoDB" id="264363at2"/>
<dbReference type="GO" id="GO:0018785">
    <property type="term" value="F:haloacetate dehalogenase activity"/>
    <property type="evidence" value="ECO:0007669"/>
    <property type="project" value="UniProtKB-EC"/>
</dbReference>
<gene>
    <name evidence="4" type="primary">dehH2</name>
    <name evidence="4" type="ORF">B879_03126</name>
</gene>
<dbReference type="InterPro" id="IPR023198">
    <property type="entry name" value="PGP-like_dom2"/>
</dbReference>
<evidence type="ECO:0000313" key="4">
    <source>
        <dbReference type="EMBL" id="EKB48268.1"/>
    </source>
</evidence>
<dbReference type="CDD" id="cd02588">
    <property type="entry name" value="HAD_L2-DEX"/>
    <property type="match status" value="1"/>
</dbReference>
<dbReference type="NCBIfam" id="TIGR01428">
    <property type="entry name" value="HAD_type_II"/>
    <property type="match status" value="1"/>
</dbReference>
<dbReference type="InterPro" id="IPR006328">
    <property type="entry name" value="2-HAD"/>
</dbReference>
<dbReference type="PATRIC" id="fig|1225176.3.peg.3319"/>
<dbReference type="InterPro" id="IPR023214">
    <property type="entry name" value="HAD_sf"/>
</dbReference>
<evidence type="ECO:0000256" key="2">
    <source>
        <dbReference type="ARBA" id="ARBA00022801"/>
    </source>
</evidence>
<evidence type="ECO:0000256" key="1">
    <source>
        <dbReference type="ARBA" id="ARBA00008106"/>
    </source>
</evidence>
<protein>
    <submittedName>
        <fullName evidence="4">Haloacetate dehalogenase H-2</fullName>
        <ecNumber evidence="4">3.8.1.3</ecNumber>
    </submittedName>
</protein>
<feature type="signal peptide" evidence="3">
    <location>
        <begin position="1"/>
        <end position="25"/>
    </location>
</feature>
<accession>K1LD74</accession>
<comment type="similarity">
    <text evidence="1">Belongs to the HAD-like hydrolase superfamily. S-2-haloalkanoic acid dehalogenase family.</text>
</comment>
<dbReference type="EMBL" id="AMGM01000060">
    <property type="protein sequence ID" value="EKB48268.1"/>
    <property type="molecule type" value="Genomic_DNA"/>
</dbReference>
<dbReference type="RefSeq" id="WP_009186145.1">
    <property type="nucleotide sequence ID" value="NZ_AMGM01000060.1"/>
</dbReference>
<dbReference type="InterPro" id="IPR006439">
    <property type="entry name" value="HAD-SF_hydro_IA"/>
</dbReference>
<evidence type="ECO:0000256" key="3">
    <source>
        <dbReference type="SAM" id="SignalP"/>
    </source>
</evidence>
<dbReference type="EC" id="3.8.1.3" evidence="4"/>
<dbReference type="InterPro" id="IPR051540">
    <property type="entry name" value="S-2-haloacid_dehalogenase"/>
</dbReference>
<comment type="caution">
    <text evidence="4">The sequence shown here is derived from an EMBL/GenBank/DDBJ whole genome shotgun (WGS) entry which is preliminary data.</text>
</comment>
<dbReference type="Gene3D" id="3.40.50.1000">
    <property type="entry name" value="HAD superfamily/HAD-like"/>
    <property type="match status" value="1"/>
</dbReference>
<dbReference type="Gene3D" id="1.10.150.240">
    <property type="entry name" value="Putative phosphatase, domain 2"/>
    <property type="match status" value="1"/>
</dbReference>
<name>K1LD74_CECL9</name>
<dbReference type="PRINTS" id="PR00413">
    <property type="entry name" value="HADHALOGNASE"/>
</dbReference>
<proteinExistence type="inferred from homology"/>